<feature type="transmembrane region" description="Helical" evidence="1">
    <location>
        <begin position="22"/>
        <end position="39"/>
    </location>
</feature>
<evidence type="ECO:0000256" key="1">
    <source>
        <dbReference type="SAM" id="Phobius"/>
    </source>
</evidence>
<feature type="transmembrane region" description="Helical" evidence="1">
    <location>
        <begin position="51"/>
        <end position="75"/>
    </location>
</feature>
<gene>
    <name evidence="2" type="ORF">HNR15_002593</name>
</gene>
<dbReference type="Proteomes" id="UP000571817">
    <property type="component" value="Unassembled WGS sequence"/>
</dbReference>
<keyword evidence="1" id="KW-1133">Transmembrane helix</keyword>
<keyword evidence="1" id="KW-0472">Membrane</keyword>
<dbReference type="AlphaFoldDB" id="A0A853DLX1"/>
<name>A0A853DLX1_9MICO</name>
<evidence type="ECO:0000313" key="2">
    <source>
        <dbReference type="EMBL" id="NYJ75630.1"/>
    </source>
</evidence>
<keyword evidence="3" id="KW-1185">Reference proteome</keyword>
<protein>
    <submittedName>
        <fullName evidence="2">Uncharacterized protein</fullName>
    </submittedName>
</protein>
<keyword evidence="1" id="KW-0812">Transmembrane</keyword>
<organism evidence="2 3">
    <name type="scientific">Allobranchiibius huperziae</name>
    <dbReference type="NCBI Taxonomy" id="1874116"/>
    <lineage>
        <taxon>Bacteria</taxon>
        <taxon>Bacillati</taxon>
        <taxon>Actinomycetota</taxon>
        <taxon>Actinomycetes</taxon>
        <taxon>Micrococcales</taxon>
        <taxon>Dermacoccaceae</taxon>
        <taxon>Allobranchiibius</taxon>
    </lineage>
</organism>
<comment type="caution">
    <text evidence="2">The sequence shown here is derived from an EMBL/GenBank/DDBJ whole genome shotgun (WGS) entry which is preliminary data.</text>
</comment>
<proteinExistence type="predicted"/>
<accession>A0A853DLX1</accession>
<reference evidence="2 3" key="1">
    <citation type="submission" date="2020-07" db="EMBL/GenBank/DDBJ databases">
        <title>Sequencing the genomes of 1000 actinobacteria strains.</title>
        <authorList>
            <person name="Klenk H.-P."/>
        </authorList>
    </citation>
    <scope>NUCLEOTIDE SEQUENCE [LARGE SCALE GENOMIC DNA]</scope>
    <source>
        <strain evidence="2 3">DSM 29531</strain>
    </source>
</reference>
<dbReference type="EMBL" id="JACCFW010000001">
    <property type="protein sequence ID" value="NYJ75630.1"/>
    <property type="molecule type" value="Genomic_DNA"/>
</dbReference>
<sequence length="135" mass="15116">MSQPTDTRGEIRYDLRARRPRLAKWIAGLVVVVLAWTVVRDAARGASPMHYVIPAFFAVLFCISSTRTLNTVVVNRQGIRRPTRRFIPWSQVEAVHQSKYSDLVSLHLVGGRDCSTGLPAEYAERVVQIGNVPLS</sequence>
<evidence type="ECO:0000313" key="3">
    <source>
        <dbReference type="Proteomes" id="UP000571817"/>
    </source>
</evidence>